<dbReference type="EMBL" id="UXSR01000001">
    <property type="protein sequence ID" value="VDD74008.1"/>
    <property type="molecule type" value="Genomic_DNA"/>
</dbReference>
<evidence type="ECO:0000256" key="11">
    <source>
        <dbReference type="PROSITE-ProRule" id="PRU10141"/>
    </source>
</evidence>
<evidence type="ECO:0000256" key="2">
    <source>
        <dbReference type="ARBA" id="ARBA00012513"/>
    </source>
</evidence>
<dbReference type="FunFam" id="1.10.510.10:FF:000571">
    <property type="entry name" value="Maternal embryonic leucine zipper kinase"/>
    <property type="match status" value="1"/>
</dbReference>
<dbReference type="PANTHER" id="PTHR24347">
    <property type="entry name" value="SERINE/THREONINE-PROTEIN KINASE"/>
    <property type="match status" value="1"/>
</dbReference>
<dbReference type="PROSITE" id="PS50011">
    <property type="entry name" value="PROTEIN_KINASE_DOM"/>
    <property type="match status" value="1"/>
</dbReference>
<comment type="catalytic activity">
    <reaction evidence="9">
        <text>L-threonyl-[protein] + ATP = O-phospho-L-threonyl-[protein] + ADP + H(+)</text>
        <dbReference type="Rhea" id="RHEA:46608"/>
        <dbReference type="Rhea" id="RHEA-COMP:11060"/>
        <dbReference type="Rhea" id="RHEA-COMP:11605"/>
        <dbReference type="ChEBI" id="CHEBI:15378"/>
        <dbReference type="ChEBI" id="CHEBI:30013"/>
        <dbReference type="ChEBI" id="CHEBI:30616"/>
        <dbReference type="ChEBI" id="CHEBI:61977"/>
        <dbReference type="ChEBI" id="CHEBI:456216"/>
        <dbReference type="EC" id="2.7.11.1"/>
    </reaction>
</comment>
<dbReference type="PROSITE" id="PS00107">
    <property type="entry name" value="PROTEIN_KINASE_ATP"/>
    <property type="match status" value="1"/>
</dbReference>
<dbReference type="Pfam" id="PF00069">
    <property type="entry name" value="Pkinase"/>
    <property type="match status" value="1"/>
</dbReference>
<sequence length="377" mass="42568">MVGYGFPVKTTPITNEYEITQTSLGSGINGRVLKCIHRATGNTYALKVLGDDEKACREVELHYRVHDCANIVRIVDIFENNNTNTGRNHLLIVMECMSGGELFNRIQTRHQQGFTENDAARIVYQIATAIQCLHRRDIAHRDLKPENLLFSSDASDAILKLTDFGFAKETFKGKYLKSPCFTPYYVAPEVLGSVAYDQQCDMWSLGVITYILLCGYPPFYSQGGDPFSPGMRSRIRNGHYTFPPNEWNAVSQEAKNLITSLLIVQPQQRLTIEQVMRHPWVMRYRSAPQTPLLTVNILNEERRNWNEVKEGFREGLQLMRIESNAPKLKKLADTSNPILKRRERERNQAAAAAAAAAGTPCGITPTNSTSHHVSQLH</sequence>
<keyword evidence="4" id="KW-0597">Phosphoprotein</keyword>
<dbReference type="STRING" id="53468.A0A0R3U111"/>
<dbReference type="Gene3D" id="4.10.1170.10">
    <property type="entry name" value="MAP kinase activated protein kinase 2"/>
    <property type="match status" value="1"/>
</dbReference>
<dbReference type="InterPro" id="IPR017441">
    <property type="entry name" value="Protein_kinase_ATP_BS"/>
</dbReference>
<evidence type="ECO:0000313" key="16">
    <source>
        <dbReference type="Proteomes" id="UP000267029"/>
    </source>
</evidence>
<accession>A0A0R3U111</accession>
<keyword evidence="8 11" id="KW-0067">ATP-binding</keyword>
<dbReference type="GO" id="GO:0004674">
    <property type="term" value="F:protein serine/threonine kinase activity"/>
    <property type="evidence" value="ECO:0007669"/>
    <property type="project" value="UniProtKB-KW"/>
</dbReference>
<dbReference type="SUPFAM" id="SSF56112">
    <property type="entry name" value="Protein kinase-like (PK-like)"/>
    <property type="match status" value="1"/>
</dbReference>
<reference evidence="15 16" key="1">
    <citation type="submission" date="2018-10" db="EMBL/GenBank/DDBJ databases">
        <authorList>
            <consortium name="Pathogen Informatics"/>
        </authorList>
    </citation>
    <scope>NUCLEOTIDE SEQUENCE [LARGE SCALE GENOMIC DNA]</scope>
</reference>
<evidence type="ECO:0000256" key="9">
    <source>
        <dbReference type="ARBA" id="ARBA00047899"/>
    </source>
</evidence>
<dbReference type="EC" id="2.7.11.1" evidence="2"/>
<comment type="catalytic activity">
    <reaction evidence="10">
        <text>L-seryl-[protein] + ATP = O-phospho-L-seryl-[protein] + ADP + H(+)</text>
        <dbReference type="Rhea" id="RHEA:17989"/>
        <dbReference type="Rhea" id="RHEA-COMP:9863"/>
        <dbReference type="Rhea" id="RHEA-COMP:11604"/>
        <dbReference type="ChEBI" id="CHEBI:15378"/>
        <dbReference type="ChEBI" id="CHEBI:29999"/>
        <dbReference type="ChEBI" id="CHEBI:30616"/>
        <dbReference type="ChEBI" id="CHEBI:83421"/>
        <dbReference type="ChEBI" id="CHEBI:456216"/>
        <dbReference type="EC" id="2.7.11.1"/>
    </reaction>
</comment>
<feature type="domain" description="Protein kinase" evidence="14">
    <location>
        <begin position="18"/>
        <end position="281"/>
    </location>
</feature>
<feature type="compositionally biased region" description="Polar residues" evidence="13">
    <location>
        <begin position="364"/>
        <end position="377"/>
    </location>
</feature>
<gene>
    <name evidence="15" type="ORF">MCOS_LOCUS11</name>
</gene>
<evidence type="ECO:0000256" key="3">
    <source>
        <dbReference type="ARBA" id="ARBA00022527"/>
    </source>
</evidence>
<dbReference type="WBParaSite" id="MCU_000656-RA">
    <property type="protein sequence ID" value="MCU_000656-RA"/>
    <property type="gene ID" value="MCU_000656"/>
</dbReference>
<dbReference type="Gene3D" id="1.10.510.10">
    <property type="entry name" value="Transferase(Phosphotransferase) domain 1"/>
    <property type="match status" value="1"/>
</dbReference>
<evidence type="ECO:0000256" key="1">
    <source>
        <dbReference type="ARBA" id="ARBA00006692"/>
    </source>
</evidence>
<dbReference type="FunFam" id="3.30.200.20:FF:000156">
    <property type="entry name" value="MAP kinase-activated protein kinase 3"/>
    <property type="match status" value="1"/>
</dbReference>
<dbReference type="GO" id="GO:0005524">
    <property type="term" value="F:ATP binding"/>
    <property type="evidence" value="ECO:0007669"/>
    <property type="project" value="UniProtKB-UniRule"/>
</dbReference>
<dbReference type="InterPro" id="IPR000719">
    <property type="entry name" value="Prot_kinase_dom"/>
</dbReference>
<evidence type="ECO:0000256" key="5">
    <source>
        <dbReference type="ARBA" id="ARBA00022679"/>
    </source>
</evidence>
<dbReference type="OrthoDB" id="40902at2759"/>
<keyword evidence="16" id="KW-1185">Reference proteome</keyword>
<evidence type="ECO:0000256" key="13">
    <source>
        <dbReference type="SAM" id="MobiDB-lite"/>
    </source>
</evidence>
<evidence type="ECO:0000256" key="6">
    <source>
        <dbReference type="ARBA" id="ARBA00022741"/>
    </source>
</evidence>
<protein>
    <recommendedName>
        <fullName evidence="2">non-specific serine/threonine protein kinase</fullName>
        <ecNumber evidence="2">2.7.11.1</ecNumber>
    </recommendedName>
</protein>
<dbReference type="InterPro" id="IPR027442">
    <property type="entry name" value="MAPKAPK_C"/>
</dbReference>
<proteinExistence type="inferred from homology"/>
<dbReference type="AlphaFoldDB" id="A0A0R3U111"/>
<name>A0A0R3U111_MESCO</name>
<keyword evidence="7" id="KW-0418">Kinase</keyword>
<dbReference type="Gene3D" id="3.30.200.20">
    <property type="entry name" value="Phosphorylase Kinase, domain 1"/>
    <property type="match status" value="1"/>
</dbReference>
<evidence type="ECO:0000256" key="7">
    <source>
        <dbReference type="ARBA" id="ARBA00022777"/>
    </source>
</evidence>
<dbReference type="InterPro" id="IPR008271">
    <property type="entry name" value="Ser/Thr_kinase_AS"/>
</dbReference>
<dbReference type="InterPro" id="IPR011009">
    <property type="entry name" value="Kinase-like_dom_sf"/>
</dbReference>
<keyword evidence="3 12" id="KW-0723">Serine/threonine-protein kinase</keyword>
<dbReference type="Proteomes" id="UP000267029">
    <property type="component" value="Unassembled WGS sequence"/>
</dbReference>
<comment type="similarity">
    <text evidence="1">Belongs to the protein kinase superfamily. CAMK Ser/Thr protein kinase family.</text>
</comment>
<evidence type="ECO:0000259" key="14">
    <source>
        <dbReference type="PROSITE" id="PS50011"/>
    </source>
</evidence>
<evidence type="ECO:0000256" key="10">
    <source>
        <dbReference type="ARBA" id="ARBA00048679"/>
    </source>
</evidence>
<evidence type="ECO:0000256" key="8">
    <source>
        <dbReference type="ARBA" id="ARBA00022840"/>
    </source>
</evidence>
<reference evidence="17" key="2">
    <citation type="submission" date="2019-11" db="UniProtKB">
        <authorList>
            <consortium name="WormBaseParasite"/>
        </authorList>
    </citation>
    <scope>IDENTIFICATION</scope>
</reference>
<feature type="binding site" evidence="11">
    <location>
        <position position="47"/>
    </location>
    <ligand>
        <name>ATP</name>
        <dbReference type="ChEBI" id="CHEBI:30616"/>
    </ligand>
</feature>
<evidence type="ECO:0000313" key="17">
    <source>
        <dbReference type="WBParaSite" id="MCU_000656-RA"/>
    </source>
</evidence>
<evidence type="ECO:0000313" key="15">
    <source>
        <dbReference type="EMBL" id="VDD74008.1"/>
    </source>
</evidence>
<dbReference type="PROSITE" id="PS00108">
    <property type="entry name" value="PROTEIN_KINASE_ST"/>
    <property type="match status" value="1"/>
</dbReference>
<keyword evidence="6 11" id="KW-0547">Nucleotide-binding</keyword>
<dbReference type="CDD" id="cd14089">
    <property type="entry name" value="STKc_MAPKAPK"/>
    <property type="match status" value="1"/>
</dbReference>
<evidence type="ECO:0000256" key="12">
    <source>
        <dbReference type="RuleBase" id="RU000304"/>
    </source>
</evidence>
<dbReference type="SMART" id="SM00220">
    <property type="entry name" value="S_TKc"/>
    <property type="match status" value="1"/>
</dbReference>
<organism evidence="17">
    <name type="scientific">Mesocestoides corti</name>
    <name type="common">Flatworm</name>
    <dbReference type="NCBI Taxonomy" id="53468"/>
    <lineage>
        <taxon>Eukaryota</taxon>
        <taxon>Metazoa</taxon>
        <taxon>Spiralia</taxon>
        <taxon>Lophotrochozoa</taxon>
        <taxon>Platyhelminthes</taxon>
        <taxon>Cestoda</taxon>
        <taxon>Eucestoda</taxon>
        <taxon>Cyclophyllidea</taxon>
        <taxon>Mesocestoididae</taxon>
        <taxon>Mesocestoides</taxon>
    </lineage>
</organism>
<feature type="region of interest" description="Disordered" evidence="13">
    <location>
        <begin position="349"/>
        <end position="377"/>
    </location>
</feature>
<keyword evidence="5" id="KW-0808">Transferase</keyword>
<evidence type="ECO:0000256" key="4">
    <source>
        <dbReference type="ARBA" id="ARBA00022553"/>
    </source>
</evidence>